<dbReference type="EMBL" id="AECZ01000013">
    <property type="protein sequence ID" value="EFL51066.1"/>
    <property type="molecule type" value="Genomic_DNA"/>
</dbReference>
<gene>
    <name evidence="2" type="ORF">DesfrDRAFT_2225</name>
</gene>
<reference evidence="2 3" key="1">
    <citation type="submission" date="2010-08" db="EMBL/GenBank/DDBJ databases">
        <title>The draft genome of Desulfovibrio fructosovorans JJ.</title>
        <authorList>
            <consortium name="US DOE Joint Genome Institute (JGI-PGF)"/>
            <person name="Lucas S."/>
            <person name="Copeland A."/>
            <person name="Lapidus A."/>
            <person name="Cheng J.-F."/>
            <person name="Bruce D."/>
            <person name="Goodwin L."/>
            <person name="Pitluck S."/>
            <person name="Land M.L."/>
            <person name="Hauser L."/>
            <person name="Chang Y.-J."/>
            <person name="Jeffries C."/>
            <person name="Wall J.D."/>
            <person name="Stahl D.A."/>
            <person name="Arkin A.P."/>
            <person name="Dehal P."/>
            <person name="Stolyar S.M."/>
            <person name="Hazen T.C."/>
            <person name="Woyke T.J."/>
        </authorList>
    </citation>
    <scope>NUCLEOTIDE SEQUENCE [LARGE SCALE GENOMIC DNA]</scope>
    <source>
        <strain evidence="2 3">JJ</strain>
    </source>
</reference>
<dbReference type="OrthoDB" id="5469953at2"/>
<comment type="caution">
    <text evidence="2">The sequence shown here is derived from an EMBL/GenBank/DDBJ whole genome shotgun (WGS) entry which is preliminary data.</text>
</comment>
<protein>
    <submittedName>
        <fullName evidence="2">TPR repeat-containing protein</fullName>
    </submittedName>
</protein>
<dbReference type="SMART" id="SM00028">
    <property type="entry name" value="TPR"/>
    <property type="match status" value="3"/>
</dbReference>
<evidence type="ECO:0000256" key="1">
    <source>
        <dbReference type="SAM" id="MobiDB-lite"/>
    </source>
</evidence>
<evidence type="ECO:0000313" key="3">
    <source>
        <dbReference type="Proteomes" id="UP000006250"/>
    </source>
</evidence>
<dbReference type="SUPFAM" id="SSF48452">
    <property type="entry name" value="TPR-like"/>
    <property type="match status" value="1"/>
</dbReference>
<dbReference type="AlphaFoldDB" id="E1JXA1"/>
<dbReference type="InterPro" id="IPR011990">
    <property type="entry name" value="TPR-like_helical_dom_sf"/>
</dbReference>
<organism evidence="2 3">
    <name type="scientific">Solidesulfovibrio fructosivorans JJ]</name>
    <dbReference type="NCBI Taxonomy" id="596151"/>
    <lineage>
        <taxon>Bacteria</taxon>
        <taxon>Pseudomonadati</taxon>
        <taxon>Thermodesulfobacteriota</taxon>
        <taxon>Desulfovibrionia</taxon>
        <taxon>Desulfovibrionales</taxon>
        <taxon>Desulfovibrionaceae</taxon>
        <taxon>Solidesulfovibrio</taxon>
    </lineage>
</organism>
<keyword evidence="3" id="KW-1185">Reference proteome</keyword>
<dbReference type="Proteomes" id="UP000006250">
    <property type="component" value="Unassembled WGS sequence"/>
</dbReference>
<dbReference type="Pfam" id="PF13432">
    <property type="entry name" value="TPR_16"/>
    <property type="match status" value="1"/>
</dbReference>
<dbReference type="Gene3D" id="1.25.40.10">
    <property type="entry name" value="Tetratricopeptide repeat domain"/>
    <property type="match status" value="2"/>
</dbReference>
<name>E1JXA1_SOLFR</name>
<feature type="region of interest" description="Disordered" evidence="1">
    <location>
        <begin position="1"/>
        <end position="20"/>
    </location>
</feature>
<dbReference type="InterPro" id="IPR019734">
    <property type="entry name" value="TPR_rpt"/>
</dbReference>
<proteinExistence type="predicted"/>
<dbReference type="STRING" id="596151.DesfrDRAFT_2225"/>
<feature type="compositionally biased region" description="Basic and acidic residues" evidence="1">
    <location>
        <begin position="1"/>
        <end position="12"/>
    </location>
</feature>
<accession>E1JXA1</accession>
<sequence>MRHTEHLDRADEIEPSSDTLGHALDESHVLGVYARSQDARTGIGGTAKSYTQETLWFVRRINDEDYCVQPLNANSIPSGPVTTLSKGEFLRSYQPRPGYYEKRCLPFLESLKKKIATADKYLDAGNLDAAEKEFIKALLLDEKNPKANIELGKISLQKGDGKKLASAMRRILGIDALFQEQERHLFNTFAISLRKEKRFAEALALYEQALSRNTADENLHFNMARALAEGGDIPAARDHLRQALALRDDFAEAERYLAHLDALADAGNDDGLGSMGAA</sequence>
<evidence type="ECO:0000313" key="2">
    <source>
        <dbReference type="EMBL" id="EFL51066.1"/>
    </source>
</evidence>
<dbReference type="Pfam" id="PF14559">
    <property type="entry name" value="TPR_19"/>
    <property type="match status" value="1"/>
</dbReference>
<dbReference type="eggNOG" id="COG0457">
    <property type="taxonomic scope" value="Bacteria"/>
</dbReference>